<sequence length="189" mass="21310">MVVPRGTAAPVLLKWFVSRDVPTGALSSNGTIIPIPIPSFPLLVYLHSRKFIRSTDRAKSGVLVRANRLILLPDIIGRSSSETKARNALFRFIPVLHFLLLESKRDFSYFESFCARDRSAKRERTQRRKGQINENEQRRNDKMRCFGRVAFLVPLSSGGVCVKGVPPEVGLEAFTLPTIRQLMAIGHDY</sequence>
<evidence type="ECO:0000313" key="1">
    <source>
        <dbReference type="EMBL" id="KAI5666516.1"/>
    </source>
</evidence>
<organism evidence="1 2">
    <name type="scientific">Catharanthus roseus</name>
    <name type="common">Madagascar periwinkle</name>
    <name type="synonym">Vinca rosea</name>
    <dbReference type="NCBI Taxonomy" id="4058"/>
    <lineage>
        <taxon>Eukaryota</taxon>
        <taxon>Viridiplantae</taxon>
        <taxon>Streptophyta</taxon>
        <taxon>Embryophyta</taxon>
        <taxon>Tracheophyta</taxon>
        <taxon>Spermatophyta</taxon>
        <taxon>Magnoliopsida</taxon>
        <taxon>eudicotyledons</taxon>
        <taxon>Gunneridae</taxon>
        <taxon>Pentapetalae</taxon>
        <taxon>asterids</taxon>
        <taxon>lamiids</taxon>
        <taxon>Gentianales</taxon>
        <taxon>Apocynaceae</taxon>
        <taxon>Rauvolfioideae</taxon>
        <taxon>Vinceae</taxon>
        <taxon>Catharanthinae</taxon>
        <taxon>Catharanthus</taxon>
    </lineage>
</organism>
<name>A0ACC0B1K8_CATRO</name>
<accession>A0ACC0B1K8</accession>
<dbReference type="EMBL" id="CM044704">
    <property type="protein sequence ID" value="KAI5666516.1"/>
    <property type="molecule type" value="Genomic_DNA"/>
</dbReference>
<proteinExistence type="predicted"/>
<keyword evidence="2" id="KW-1185">Reference proteome</keyword>
<reference evidence="2" key="1">
    <citation type="journal article" date="2023" name="Nat. Plants">
        <title>Single-cell RNA sequencing provides a high-resolution roadmap for understanding the multicellular compartmentation of specialized metabolism.</title>
        <authorList>
            <person name="Sun S."/>
            <person name="Shen X."/>
            <person name="Li Y."/>
            <person name="Li Y."/>
            <person name="Wang S."/>
            <person name="Li R."/>
            <person name="Zhang H."/>
            <person name="Shen G."/>
            <person name="Guo B."/>
            <person name="Wei J."/>
            <person name="Xu J."/>
            <person name="St-Pierre B."/>
            <person name="Chen S."/>
            <person name="Sun C."/>
        </authorList>
    </citation>
    <scope>NUCLEOTIDE SEQUENCE [LARGE SCALE GENOMIC DNA]</scope>
</reference>
<gene>
    <name evidence="1" type="ORF">M9H77_16369</name>
</gene>
<dbReference type="Proteomes" id="UP001060085">
    <property type="component" value="Linkage Group LG04"/>
</dbReference>
<protein>
    <submittedName>
        <fullName evidence="1">Uncharacterized protein</fullName>
    </submittedName>
</protein>
<evidence type="ECO:0000313" key="2">
    <source>
        <dbReference type="Proteomes" id="UP001060085"/>
    </source>
</evidence>
<comment type="caution">
    <text evidence="1">The sequence shown here is derived from an EMBL/GenBank/DDBJ whole genome shotgun (WGS) entry which is preliminary data.</text>
</comment>